<dbReference type="Proteomes" id="UP000033475">
    <property type="component" value="Unassembled WGS sequence"/>
</dbReference>
<organism evidence="1 2">
    <name type="scientific">Rickettsia felis str. Pedreira</name>
    <dbReference type="NCBI Taxonomy" id="1359196"/>
    <lineage>
        <taxon>Bacteria</taxon>
        <taxon>Pseudomonadati</taxon>
        <taxon>Pseudomonadota</taxon>
        <taxon>Alphaproteobacteria</taxon>
        <taxon>Rickettsiales</taxon>
        <taxon>Rickettsiaceae</taxon>
        <taxon>Rickettsieae</taxon>
        <taxon>Rickettsia</taxon>
        <taxon>spotted fever group</taxon>
    </lineage>
</organism>
<sequence length="41" mass="4771">MREELRSNQGEAISGYLTRLPRRFAPRNDENISIVIIVNKN</sequence>
<reference evidence="1 2" key="1">
    <citation type="submission" date="2015-01" db="EMBL/GenBank/DDBJ databases">
        <title>Genome Sequencing of Rickettsiales.</title>
        <authorList>
            <person name="Daugherty S.C."/>
            <person name="Su Q."/>
            <person name="Abolude K."/>
            <person name="Beier-Sexton M."/>
            <person name="Carlyon J.A."/>
            <person name="Carter R."/>
            <person name="Day N.P."/>
            <person name="Dumler S.J."/>
            <person name="Dyachenko V."/>
            <person name="Godinez A."/>
            <person name="Kurtti T.J."/>
            <person name="Lichay M."/>
            <person name="Mullins K.E."/>
            <person name="Ott S."/>
            <person name="Pappas-Brown V."/>
            <person name="Paris D.H."/>
            <person name="Patel P."/>
            <person name="Richards A.L."/>
            <person name="Sadzewicz L."/>
            <person name="Sears K."/>
            <person name="Seidman D."/>
            <person name="Sengamalay N."/>
            <person name="Stenos J."/>
            <person name="Tallon L.J."/>
            <person name="Vincent G."/>
            <person name="Fraser C.M."/>
            <person name="Munderloh U."/>
            <person name="Dunning-Hotopp J.C."/>
        </authorList>
    </citation>
    <scope>NUCLEOTIDE SEQUENCE [LARGE SCALE GENOMIC DNA]</scope>
    <source>
        <strain evidence="1 2">Pedreira</strain>
    </source>
</reference>
<evidence type="ECO:0000313" key="2">
    <source>
        <dbReference type="Proteomes" id="UP000033475"/>
    </source>
</evidence>
<gene>
    <name evidence="1" type="ORF">RFEPED_0211</name>
</gene>
<dbReference type="PATRIC" id="fig|1359196.3.peg.198"/>
<accession>A0A0F3MTC8</accession>
<dbReference type="EMBL" id="LANQ01000001">
    <property type="protein sequence ID" value="KJV57844.1"/>
    <property type="molecule type" value="Genomic_DNA"/>
</dbReference>
<protein>
    <submittedName>
        <fullName evidence="1">Uncharacterized protein</fullName>
    </submittedName>
</protein>
<proteinExistence type="predicted"/>
<evidence type="ECO:0000313" key="1">
    <source>
        <dbReference type="EMBL" id="KJV57844.1"/>
    </source>
</evidence>
<dbReference type="AlphaFoldDB" id="A0A0F3MTC8"/>
<comment type="caution">
    <text evidence="1">The sequence shown here is derived from an EMBL/GenBank/DDBJ whole genome shotgun (WGS) entry which is preliminary data.</text>
</comment>
<name>A0A0F3MTC8_RICFI</name>